<name>A0A226DP61_FOLCA</name>
<dbReference type="AlphaFoldDB" id="A0A226DP61"/>
<feature type="compositionally biased region" description="Acidic residues" evidence="1">
    <location>
        <begin position="83"/>
        <end position="95"/>
    </location>
</feature>
<keyword evidence="3" id="KW-1185">Reference proteome</keyword>
<sequence>MGSLDYLNNLSWATTPSSGTPAKIDAVVGKRYNLRSYVQSSQSTVNADLVNFDVPPISNGRPSLLTKFDPLLAHAGKSPDESIPLEEIEAGESDEASPLAESGTNTKSTAYEKIRYFLTQNSPASRDLILEVVSQRGCKKPAIYTALRRAVEVKLILGDKDGHYLPVEVTKPLPSE</sequence>
<dbReference type="Proteomes" id="UP000198287">
    <property type="component" value="Unassembled WGS sequence"/>
</dbReference>
<evidence type="ECO:0000313" key="2">
    <source>
        <dbReference type="EMBL" id="OXA46624.1"/>
    </source>
</evidence>
<proteinExistence type="predicted"/>
<feature type="region of interest" description="Disordered" evidence="1">
    <location>
        <begin position="76"/>
        <end position="105"/>
    </location>
</feature>
<comment type="caution">
    <text evidence="2">The sequence shown here is derived from an EMBL/GenBank/DDBJ whole genome shotgun (WGS) entry which is preliminary data.</text>
</comment>
<accession>A0A226DP61</accession>
<protein>
    <submittedName>
        <fullName evidence="2">Uncharacterized protein</fullName>
    </submittedName>
</protein>
<evidence type="ECO:0000256" key="1">
    <source>
        <dbReference type="SAM" id="MobiDB-lite"/>
    </source>
</evidence>
<gene>
    <name evidence="2" type="ORF">Fcan01_18797</name>
</gene>
<reference evidence="2 3" key="1">
    <citation type="submission" date="2015-12" db="EMBL/GenBank/DDBJ databases">
        <title>The genome of Folsomia candida.</title>
        <authorList>
            <person name="Faddeeva A."/>
            <person name="Derks M.F."/>
            <person name="Anvar Y."/>
            <person name="Smit S."/>
            <person name="Van Straalen N."/>
            <person name="Roelofs D."/>
        </authorList>
    </citation>
    <scope>NUCLEOTIDE SEQUENCE [LARGE SCALE GENOMIC DNA]</scope>
    <source>
        <strain evidence="2 3">VU population</strain>
        <tissue evidence="2">Whole body</tissue>
    </source>
</reference>
<evidence type="ECO:0000313" key="3">
    <source>
        <dbReference type="Proteomes" id="UP000198287"/>
    </source>
</evidence>
<dbReference type="EMBL" id="LNIX01000015">
    <property type="protein sequence ID" value="OXA46624.1"/>
    <property type="molecule type" value="Genomic_DNA"/>
</dbReference>
<organism evidence="2 3">
    <name type="scientific">Folsomia candida</name>
    <name type="common">Springtail</name>
    <dbReference type="NCBI Taxonomy" id="158441"/>
    <lineage>
        <taxon>Eukaryota</taxon>
        <taxon>Metazoa</taxon>
        <taxon>Ecdysozoa</taxon>
        <taxon>Arthropoda</taxon>
        <taxon>Hexapoda</taxon>
        <taxon>Collembola</taxon>
        <taxon>Entomobryomorpha</taxon>
        <taxon>Isotomoidea</taxon>
        <taxon>Isotomidae</taxon>
        <taxon>Proisotominae</taxon>
        <taxon>Folsomia</taxon>
    </lineage>
</organism>